<keyword evidence="3 9" id="KW-0479">Metal-binding</keyword>
<keyword evidence="5 9" id="KW-0784">Thiamine biosynthesis</keyword>
<feature type="binding site" evidence="9">
    <location>
        <position position="110"/>
    </location>
    <ligand>
        <name>4-amino-2-methyl-5-(diphosphooxymethyl)pyrimidine</name>
        <dbReference type="ChEBI" id="CHEBI:57841"/>
    </ligand>
</feature>
<protein>
    <recommendedName>
        <fullName evidence="9">Thiamine-phosphate synthase</fullName>
        <shortName evidence="9">TP synthase</shortName>
        <shortName evidence="9">TPS</shortName>
        <ecNumber evidence="9">2.5.1.3</ecNumber>
    </recommendedName>
    <alternativeName>
        <fullName evidence="9">Thiamine-phosphate pyrophosphorylase</fullName>
        <shortName evidence="9">TMP pyrophosphorylase</shortName>
        <shortName evidence="9">TMP-PPase</shortName>
    </alternativeName>
</protein>
<evidence type="ECO:0000256" key="10">
    <source>
        <dbReference type="RuleBase" id="RU003826"/>
    </source>
</evidence>
<evidence type="ECO:0000256" key="4">
    <source>
        <dbReference type="ARBA" id="ARBA00022842"/>
    </source>
</evidence>
<feature type="binding site" evidence="9">
    <location>
        <begin position="136"/>
        <end position="138"/>
    </location>
    <ligand>
        <name>2-[(2R,5Z)-2-carboxy-4-methylthiazol-5(2H)-ylidene]ethyl phosphate</name>
        <dbReference type="ChEBI" id="CHEBI:62899"/>
    </ligand>
</feature>
<evidence type="ECO:0000256" key="1">
    <source>
        <dbReference type="ARBA" id="ARBA00005165"/>
    </source>
</evidence>
<keyword evidence="14" id="KW-1185">Reference proteome</keyword>
<comment type="caution">
    <text evidence="9">Lacks conserved residue(s) required for the propagation of feature annotation.</text>
</comment>
<proteinExistence type="inferred from homology"/>
<dbReference type="InterPro" id="IPR022998">
    <property type="entry name" value="ThiamineP_synth_TenI"/>
</dbReference>
<comment type="pathway">
    <text evidence="1 9 11">Cofactor biosynthesis; thiamine diphosphate biosynthesis; thiamine phosphate from 4-amino-2-methyl-5-diphosphomethylpyrimidine and 4-methyl-5-(2-phosphoethyl)-thiazole: step 1/1.</text>
</comment>
<evidence type="ECO:0000256" key="5">
    <source>
        <dbReference type="ARBA" id="ARBA00022977"/>
    </source>
</evidence>
<name>A0ABQ1MY11_9BACT</name>
<evidence type="ECO:0000256" key="6">
    <source>
        <dbReference type="ARBA" id="ARBA00047334"/>
    </source>
</evidence>
<dbReference type="PANTHER" id="PTHR20857:SF23">
    <property type="entry name" value="THIAMINE BIOSYNTHETIC BIFUNCTIONAL ENZYME"/>
    <property type="match status" value="1"/>
</dbReference>
<feature type="domain" description="Thiamine phosphate synthase/TenI" evidence="12">
    <location>
        <begin position="9"/>
        <end position="190"/>
    </location>
</feature>
<evidence type="ECO:0000256" key="3">
    <source>
        <dbReference type="ARBA" id="ARBA00022723"/>
    </source>
</evidence>
<organism evidence="13 14">
    <name type="scientific">Belliella aquatica</name>
    <dbReference type="NCBI Taxonomy" id="1323734"/>
    <lineage>
        <taxon>Bacteria</taxon>
        <taxon>Pseudomonadati</taxon>
        <taxon>Bacteroidota</taxon>
        <taxon>Cytophagia</taxon>
        <taxon>Cytophagales</taxon>
        <taxon>Cyclobacteriaceae</taxon>
        <taxon>Belliella</taxon>
    </lineage>
</organism>
<dbReference type="EC" id="2.5.1.3" evidence="9"/>
<dbReference type="HAMAP" id="MF_00097">
    <property type="entry name" value="TMP_synthase"/>
    <property type="match status" value="1"/>
</dbReference>
<dbReference type="SUPFAM" id="SSF51391">
    <property type="entry name" value="Thiamin phosphate synthase"/>
    <property type="match status" value="1"/>
</dbReference>
<evidence type="ECO:0000256" key="2">
    <source>
        <dbReference type="ARBA" id="ARBA00022679"/>
    </source>
</evidence>
<dbReference type="NCBIfam" id="TIGR00693">
    <property type="entry name" value="thiE"/>
    <property type="match status" value="1"/>
</dbReference>
<reference evidence="14" key="1">
    <citation type="journal article" date="2019" name="Int. J. Syst. Evol. Microbiol.">
        <title>The Global Catalogue of Microorganisms (GCM) 10K type strain sequencing project: providing services to taxonomists for standard genome sequencing and annotation.</title>
        <authorList>
            <consortium name="The Broad Institute Genomics Platform"/>
            <consortium name="The Broad Institute Genome Sequencing Center for Infectious Disease"/>
            <person name="Wu L."/>
            <person name="Ma J."/>
        </authorList>
    </citation>
    <scope>NUCLEOTIDE SEQUENCE [LARGE SCALE GENOMIC DNA]</scope>
    <source>
        <strain evidence="14">CGMCC 1.12479</strain>
    </source>
</reference>
<comment type="catalytic activity">
    <reaction evidence="6 9 10">
        <text>4-methyl-5-(2-phosphooxyethyl)-thiazole + 4-amino-2-methyl-5-(diphosphooxymethyl)pyrimidine + H(+) = thiamine phosphate + diphosphate</text>
        <dbReference type="Rhea" id="RHEA:22328"/>
        <dbReference type="ChEBI" id="CHEBI:15378"/>
        <dbReference type="ChEBI" id="CHEBI:33019"/>
        <dbReference type="ChEBI" id="CHEBI:37575"/>
        <dbReference type="ChEBI" id="CHEBI:57841"/>
        <dbReference type="ChEBI" id="CHEBI:58296"/>
        <dbReference type="EC" id="2.5.1.3"/>
    </reaction>
</comment>
<dbReference type="Proteomes" id="UP000635885">
    <property type="component" value="Unassembled WGS sequence"/>
</dbReference>
<feature type="binding site" evidence="9">
    <location>
        <begin position="39"/>
        <end position="43"/>
    </location>
    <ligand>
        <name>4-amino-2-methyl-5-(diphosphooxymethyl)pyrimidine</name>
        <dbReference type="ChEBI" id="CHEBI:57841"/>
    </ligand>
</feature>
<comment type="function">
    <text evidence="9">Condenses 4-methyl-5-(beta-hydroxyethyl)thiazole monophosphate (THZ-P) and 2-methyl-4-amino-5-hydroxymethyl pyrimidine pyrophosphate (HMP-PP) to form thiamine monophosphate (TMP).</text>
</comment>
<evidence type="ECO:0000259" key="12">
    <source>
        <dbReference type="Pfam" id="PF02581"/>
    </source>
</evidence>
<dbReference type="RefSeq" id="WP_188443849.1">
    <property type="nucleotide sequence ID" value="NZ_BMFD01000012.1"/>
</dbReference>
<sequence length="216" mass="23955">MIDDFPYRLYLVTDQLACLERDFFWVVEEALKGGVDIVQLREKELNEFAFIRKAERLKIICDRYHVPLIINDSAQVAKNVGVAGLHVGQSDLAISKAKEVLGKDFPIGLSIEQLSDIQTLESELAWYYGVSPVFSTPTKTDTRTEWGLNGLQELQKISSKKLVAIGNIKIQNAADVIAAGADCLAVVSGICSEQQPAKAAEAFRMEIEKGLKLKNR</sequence>
<dbReference type="Pfam" id="PF02581">
    <property type="entry name" value="TMP-TENI"/>
    <property type="match status" value="1"/>
</dbReference>
<keyword evidence="2 9" id="KW-0808">Transferase</keyword>
<dbReference type="PANTHER" id="PTHR20857">
    <property type="entry name" value="THIAMINE-PHOSPHATE PYROPHOSPHORYLASE"/>
    <property type="match status" value="1"/>
</dbReference>
<comment type="caution">
    <text evidence="13">The sequence shown here is derived from an EMBL/GenBank/DDBJ whole genome shotgun (WGS) entry which is preliminary data.</text>
</comment>
<comment type="catalytic activity">
    <reaction evidence="8 9 10">
        <text>2-[(2R,5Z)-2-carboxy-4-methylthiazol-5(2H)-ylidene]ethyl phosphate + 4-amino-2-methyl-5-(diphosphooxymethyl)pyrimidine + 2 H(+) = thiamine phosphate + CO2 + diphosphate</text>
        <dbReference type="Rhea" id="RHEA:47844"/>
        <dbReference type="ChEBI" id="CHEBI:15378"/>
        <dbReference type="ChEBI" id="CHEBI:16526"/>
        <dbReference type="ChEBI" id="CHEBI:33019"/>
        <dbReference type="ChEBI" id="CHEBI:37575"/>
        <dbReference type="ChEBI" id="CHEBI:57841"/>
        <dbReference type="ChEBI" id="CHEBI:62899"/>
        <dbReference type="EC" id="2.5.1.3"/>
    </reaction>
</comment>
<dbReference type="EMBL" id="BMFD01000012">
    <property type="protein sequence ID" value="GGC49029.1"/>
    <property type="molecule type" value="Genomic_DNA"/>
</dbReference>
<dbReference type="Gene3D" id="3.20.20.70">
    <property type="entry name" value="Aldolase class I"/>
    <property type="match status" value="1"/>
</dbReference>
<feature type="binding site" evidence="9">
    <location>
        <position position="71"/>
    </location>
    <ligand>
        <name>4-amino-2-methyl-5-(diphosphooxymethyl)pyrimidine</name>
        <dbReference type="ChEBI" id="CHEBI:57841"/>
    </ligand>
</feature>
<dbReference type="InterPro" id="IPR036206">
    <property type="entry name" value="ThiamineP_synth_sf"/>
</dbReference>
<evidence type="ECO:0000256" key="11">
    <source>
        <dbReference type="RuleBase" id="RU004253"/>
    </source>
</evidence>
<evidence type="ECO:0000313" key="14">
    <source>
        <dbReference type="Proteomes" id="UP000635885"/>
    </source>
</evidence>
<keyword evidence="4 9" id="KW-0460">Magnesium</keyword>
<dbReference type="InterPro" id="IPR013785">
    <property type="entry name" value="Aldolase_TIM"/>
</dbReference>
<evidence type="ECO:0000313" key="13">
    <source>
        <dbReference type="EMBL" id="GGC49029.1"/>
    </source>
</evidence>
<evidence type="ECO:0000256" key="7">
    <source>
        <dbReference type="ARBA" id="ARBA00047851"/>
    </source>
</evidence>
<feature type="binding site" evidence="9">
    <location>
        <position position="91"/>
    </location>
    <ligand>
        <name>Mg(2+)</name>
        <dbReference type="ChEBI" id="CHEBI:18420"/>
    </ligand>
</feature>
<feature type="binding site" evidence="9">
    <location>
        <position position="72"/>
    </location>
    <ligand>
        <name>Mg(2+)</name>
        <dbReference type="ChEBI" id="CHEBI:18420"/>
    </ligand>
</feature>
<comment type="similarity">
    <text evidence="9 10">Belongs to the thiamine-phosphate synthase family.</text>
</comment>
<feature type="binding site" evidence="9">
    <location>
        <begin position="187"/>
        <end position="188"/>
    </location>
    <ligand>
        <name>2-[(2R,5Z)-2-carboxy-4-methylthiazol-5(2H)-ylidene]ethyl phosphate</name>
        <dbReference type="ChEBI" id="CHEBI:62899"/>
    </ligand>
</feature>
<comment type="catalytic activity">
    <reaction evidence="7 9 10">
        <text>2-(2-carboxy-4-methylthiazol-5-yl)ethyl phosphate + 4-amino-2-methyl-5-(diphosphooxymethyl)pyrimidine + 2 H(+) = thiamine phosphate + CO2 + diphosphate</text>
        <dbReference type="Rhea" id="RHEA:47848"/>
        <dbReference type="ChEBI" id="CHEBI:15378"/>
        <dbReference type="ChEBI" id="CHEBI:16526"/>
        <dbReference type="ChEBI" id="CHEBI:33019"/>
        <dbReference type="ChEBI" id="CHEBI:37575"/>
        <dbReference type="ChEBI" id="CHEBI:57841"/>
        <dbReference type="ChEBI" id="CHEBI:62890"/>
        <dbReference type="EC" id="2.5.1.3"/>
    </reaction>
</comment>
<evidence type="ECO:0000256" key="8">
    <source>
        <dbReference type="ARBA" id="ARBA00047883"/>
    </source>
</evidence>
<gene>
    <name evidence="9 13" type="primary">thiE</name>
    <name evidence="13" type="ORF">GCM10010993_29340</name>
</gene>
<dbReference type="CDD" id="cd00564">
    <property type="entry name" value="TMP_TenI"/>
    <property type="match status" value="1"/>
</dbReference>
<accession>A0ABQ1MY11</accession>
<comment type="cofactor">
    <cofactor evidence="9">
        <name>Mg(2+)</name>
        <dbReference type="ChEBI" id="CHEBI:18420"/>
    </cofactor>
    <text evidence="9">Binds 1 Mg(2+) ion per subunit.</text>
</comment>
<dbReference type="InterPro" id="IPR034291">
    <property type="entry name" value="TMP_synthase"/>
</dbReference>
<feature type="binding site" evidence="9">
    <location>
        <position position="139"/>
    </location>
    <ligand>
        <name>4-amino-2-methyl-5-(diphosphooxymethyl)pyrimidine</name>
        <dbReference type="ChEBI" id="CHEBI:57841"/>
    </ligand>
</feature>
<evidence type="ECO:0000256" key="9">
    <source>
        <dbReference type="HAMAP-Rule" id="MF_00097"/>
    </source>
</evidence>